<evidence type="ECO:0000256" key="11">
    <source>
        <dbReference type="SAM" id="Phobius"/>
    </source>
</evidence>
<dbReference type="FunFam" id="1.10.510.10:FF:000571">
    <property type="entry name" value="Maternal embryonic leucine zipper kinase"/>
    <property type="match status" value="1"/>
</dbReference>
<proteinExistence type="predicted"/>
<dbReference type="InterPro" id="IPR001245">
    <property type="entry name" value="Ser-Thr/Tyr_kinase_cat_dom"/>
</dbReference>
<evidence type="ECO:0000259" key="12">
    <source>
        <dbReference type="PROSITE" id="PS50011"/>
    </source>
</evidence>
<dbReference type="AlphaFoldDB" id="A0AAV8YGG3"/>
<dbReference type="Pfam" id="PF00069">
    <property type="entry name" value="Pkinase"/>
    <property type="match status" value="1"/>
</dbReference>
<keyword evidence="11" id="KW-0812">Transmembrane</keyword>
<dbReference type="GO" id="GO:0046872">
    <property type="term" value="F:metal ion binding"/>
    <property type="evidence" value="ECO:0007669"/>
    <property type="project" value="UniProtKB-KW"/>
</dbReference>
<dbReference type="GO" id="GO:0050321">
    <property type="term" value="F:tau-protein kinase activity"/>
    <property type="evidence" value="ECO:0007669"/>
    <property type="project" value="TreeGrafter"/>
</dbReference>
<evidence type="ECO:0000256" key="4">
    <source>
        <dbReference type="ARBA" id="ARBA00022723"/>
    </source>
</evidence>
<keyword evidence="8" id="KW-0460">Magnesium</keyword>
<dbReference type="SMART" id="SM00220">
    <property type="entry name" value="S_TKc"/>
    <property type="match status" value="1"/>
</dbReference>
<feature type="binding site" evidence="10">
    <location>
        <position position="91"/>
    </location>
    <ligand>
        <name>ATP</name>
        <dbReference type="ChEBI" id="CHEBI:30616"/>
    </ligand>
</feature>
<evidence type="ECO:0000256" key="7">
    <source>
        <dbReference type="ARBA" id="ARBA00022840"/>
    </source>
</evidence>
<protein>
    <recommendedName>
        <fullName evidence="12">Protein kinase domain-containing protein</fullName>
    </recommendedName>
</protein>
<dbReference type="InterPro" id="IPR017441">
    <property type="entry name" value="Protein_kinase_ATP_BS"/>
</dbReference>
<keyword evidence="11" id="KW-0472">Membrane</keyword>
<name>A0AAV8YGG3_9CUCU</name>
<dbReference type="GO" id="GO:0035556">
    <property type="term" value="P:intracellular signal transduction"/>
    <property type="evidence" value="ECO:0007669"/>
    <property type="project" value="TreeGrafter"/>
</dbReference>
<keyword evidence="3" id="KW-0597">Phosphoprotein</keyword>
<evidence type="ECO:0000256" key="10">
    <source>
        <dbReference type="PROSITE-ProRule" id="PRU10141"/>
    </source>
</evidence>
<feature type="domain" description="Protein kinase" evidence="12">
    <location>
        <begin position="63"/>
        <end position="298"/>
    </location>
</feature>
<feature type="transmembrane region" description="Helical" evidence="11">
    <location>
        <begin position="21"/>
        <end position="50"/>
    </location>
</feature>
<dbReference type="PANTHER" id="PTHR24346:SF102">
    <property type="entry name" value="TESTIS-SPECIFIC SERINE_THREONINE-PROTEIN KINASE 1"/>
    <property type="match status" value="1"/>
</dbReference>
<dbReference type="PROSITE" id="PS00107">
    <property type="entry name" value="PROTEIN_KINASE_ATP"/>
    <property type="match status" value="1"/>
</dbReference>
<keyword evidence="7 10" id="KW-0067">ATP-binding</keyword>
<dbReference type="InterPro" id="IPR000719">
    <property type="entry name" value="Prot_kinase_dom"/>
</dbReference>
<dbReference type="GO" id="GO:0030154">
    <property type="term" value="P:cell differentiation"/>
    <property type="evidence" value="ECO:0007669"/>
    <property type="project" value="UniProtKB-KW"/>
</dbReference>
<gene>
    <name evidence="13" type="ORF">NQ314_008172</name>
</gene>
<dbReference type="SUPFAM" id="SSF56112">
    <property type="entry name" value="Protein kinase-like (PK-like)"/>
    <property type="match status" value="1"/>
</dbReference>
<evidence type="ECO:0000256" key="8">
    <source>
        <dbReference type="ARBA" id="ARBA00022842"/>
    </source>
</evidence>
<keyword evidence="14" id="KW-1185">Reference proteome</keyword>
<dbReference type="EMBL" id="JANEYF010002222">
    <property type="protein sequence ID" value="KAJ8949601.1"/>
    <property type="molecule type" value="Genomic_DNA"/>
</dbReference>
<evidence type="ECO:0000256" key="6">
    <source>
        <dbReference type="ARBA" id="ARBA00022782"/>
    </source>
</evidence>
<keyword evidence="4" id="KW-0479">Metal-binding</keyword>
<evidence type="ECO:0000256" key="1">
    <source>
        <dbReference type="ARBA" id="ARBA00001946"/>
    </source>
</evidence>
<keyword evidence="6" id="KW-0221">Differentiation</keyword>
<feature type="transmembrane region" description="Helical" evidence="11">
    <location>
        <begin position="230"/>
        <end position="247"/>
    </location>
</feature>
<dbReference type="GO" id="GO:0005524">
    <property type="term" value="F:ATP binding"/>
    <property type="evidence" value="ECO:0007669"/>
    <property type="project" value="UniProtKB-UniRule"/>
</dbReference>
<dbReference type="Pfam" id="PF07714">
    <property type="entry name" value="PK_Tyr_Ser-Thr"/>
    <property type="match status" value="1"/>
</dbReference>
<dbReference type="Gene3D" id="1.10.510.10">
    <property type="entry name" value="Transferase(Phosphotransferase) domain 1"/>
    <property type="match status" value="2"/>
</dbReference>
<reference evidence="13" key="1">
    <citation type="journal article" date="2023" name="Insect Mol. Biol.">
        <title>Genome sequencing provides insights into the evolution of gene families encoding plant cell wall-degrading enzymes in longhorned beetles.</title>
        <authorList>
            <person name="Shin N.R."/>
            <person name="Okamura Y."/>
            <person name="Kirsch R."/>
            <person name="Pauchet Y."/>
        </authorList>
    </citation>
    <scope>NUCLEOTIDE SEQUENCE</scope>
    <source>
        <strain evidence="13">RBIC_L_NR</strain>
    </source>
</reference>
<dbReference type="GO" id="GO:0007283">
    <property type="term" value="P:spermatogenesis"/>
    <property type="evidence" value="ECO:0007669"/>
    <property type="project" value="UniProtKB-KW"/>
</dbReference>
<keyword evidence="2" id="KW-0217">Developmental protein</keyword>
<accession>A0AAV8YGG3</accession>
<dbReference type="PROSITE" id="PS50011">
    <property type="entry name" value="PROTEIN_KINASE_DOM"/>
    <property type="match status" value="1"/>
</dbReference>
<evidence type="ECO:0000256" key="9">
    <source>
        <dbReference type="ARBA" id="ARBA00022871"/>
    </source>
</evidence>
<evidence type="ECO:0000313" key="13">
    <source>
        <dbReference type="EMBL" id="KAJ8949601.1"/>
    </source>
</evidence>
<dbReference type="PANTHER" id="PTHR24346">
    <property type="entry name" value="MAP/MICROTUBULE AFFINITY-REGULATING KINASE"/>
    <property type="match status" value="1"/>
</dbReference>
<evidence type="ECO:0000313" key="14">
    <source>
        <dbReference type="Proteomes" id="UP001162156"/>
    </source>
</evidence>
<dbReference type="Proteomes" id="UP001162156">
    <property type="component" value="Unassembled WGS sequence"/>
</dbReference>
<dbReference type="GO" id="GO:0005737">
    <property type="term" value="C:cytoplasm"/>
    <property type="evidence" value="ECO:0007669"/>
    <property type="project" value="TreeGrafter"/>
</dbReference>
<keyword evidence="9" id="KW-0744">Spermatogenesis</keyword>
<comment type="cofactor">
    <cofactor evidence="1">
        <name>Mg(2+)</name>
        <dbReference type="ChEBI" id="CHEBI:18420"/>
    </cofactor>
</comment>
<evidence type="ECO:0000256" key="3">
    <source>
        <dbReference type="ARBA" id="ARBA00022553"/>
    </source>
</evidence>
<sequence>MALRNDNKSLRRGRFNKGSSLVESGSIVLFCIKPSQIVLIIYVLYIWVIFQRSTHKLFQTMGYRIGKTIGKGTYSKVCIAISNTGQKLACKVINKKYAGEDFIERFLPRELRIITAIKHPNIVTVYKILEVNQVIYMFMDYCKNGDLLEYIRSHGPFSEEKAKFIFKDLKCENVLLMSNNQVKLGDFGFARYCKNGLGEHILSDTFCGSAAYAAPEILQGVFYDPKMYDIWALGCILYVMLTASMPFDDSNIKRMVKDQLSRSIYTVTILWSENSSNMKKLLNSLLEPDMARRITIKK</sequence>
<evidence type="ECO:0000256" key="5">
    <source>
        <dbReference type="ARBA" id="ARBA00022741"/>
    </source>
</evidence>
<keyword evidence="5 10" id="KW-0547">Nucleotide-binding</keyword>
<keyword evidence="11" id="KW-1133">Transmembrane helix</keyword>
<organism evidence="13 14">
    <name type="scientific">Rhamnusium bicolor</name>
    <dbReference type="NCBI Taxonomy" id="1586634"/>
    <lineage>
        <taxon>Eukaryota</taxon>
        <taxon>Metazoa</taxon>
        <taxon>Ecdysozoa</taxon>
        <taxon>Arthropoda</taxon>
        <taxon>Hexapoda</taxon>
        <taxon>Insecta</taxon>
        <taxon>Pterygota</taxon>
        <taxon>Neoptera</taxon>
        <taxon>Endopterygota</taxon>
        <taxon>Coleoptera</taxon>
        <taxon>Polyphaga</taxon>
        <taxon>Cucujiformia</taxon>
        <taxon>Chrysomeloidea</taxon>
        <taxon>Cerambycidae</taxon>
        <taxon>Lepturinae</taxon>
        <taxon>Rhagiini</taxon>
        <taxon>Rhamnusium</taxon>
    </lineage>
</organism>
<dbReference type="GO" id="GO:0000226">
    <property type="term" value="P:microtubule cytoskeleton organization"/>
    <property type="evidence" value="ECO:0007669"/>
    <property type="project" value="TreeGrafter"/>
</dbReference>
<evidence type="ECO:0000256" key="2">
    <source>
        <dbReference type="ARBA" id="ARBA00022473"/>
    </source>
</evidence>
<comment type="caution">
    <text evidence="13">The sequence shown here is derived from an EMBL/GenBank/DDBJ whole genome shotgun (WGS) entry which is preliminary data.</text>
</comment>
<dbReference type="InterPro" id="IPR011009">
    <property type="entry name" value="Kinase-like_dom_sf"/>
</dbReference>